<keyword evidence="5" id="KW-0653">Protein transport</keyword>
<accession>A0A3S1BWE1</accession>
<evidence type="ECO:0000256" key="4">
    <source>
        <dbReference type="ARBA" id="ARBA00022816"/>
    </source>
</evidence>
<protein>
    <recommendedName>
        <fullName evidence="11">RanBD1 domain-containing protein</fullName>
    </recommendedName>
</protein>
<dbReference type="InterPro" id="IPR045255">
    <property type="entry name" value="RanBP1-like"/>
</dbReference>
<dbReference type="GO" id="GO:0051028">
    <property type="term" value="P:mRNA transport"/>
    <property type="evidence" value="ECO:0007669"/>
    <property type="project" value="UniProtKB-KW"/>
</dbReference>
<keyword evidence="3" id="KW-0677">Repeat</keyword>
<dbReference type="OrthoDB" id="10062131at2759"/>
<dbReference type="GO" id="GO:0005643">
    <property type="term" value="C:nuclear pore"/>
    <property type="evidence" value="ECO:0007669"/>
    <property type="project" value="UniProtKB-SubCell"/>
</dbReference>
<dbReference type="STRING" id="188477.A0A3S1BWE1"/>
<dbReference type="Proteomes" id="UP000271974">
    <property type="component" value="Unassembled WGS sequence"/>
</dbReference>
<feature type="compositionally biased region" description="Basic and acidic residues" evidence="10">
    <location>
        <begin position="214"/>
        <end position="226"/>
    </location>
</feature>
<evidence type="ECO:0000256" key="10">
    <source>
        <dbReference type="SAM" id="MobiDB-lite"/>
    </source>
</evidence>
<dbReference type="InterPro" id="IPR015007">
    <property type="entry name" value="NUP2/50/61"/>
</dbReference>
<evidence type="ECO:0000256" key="3">
    <source>
        <dbReference type="ARBA" id="ARBA00022737"/>
    </source>
</evidence>
<evidence type="ECO:0000256" key="6">
    <source>
        <dbReference type="ARBA" id="ARBA00022990"/>
    </source>
</evidence>
<feature type="region of interest" description="Disordered" evidence="10">
    <location>
        <begin position="351"/>
        <end position="373"/>
    </location>
</feature>
<feature type="compositionally biased region" description="Basic and acidic residues" evidence="10">
    <location>
        <begin position="246"/>
        <end position="260"/>
    </location>
</feature>
<dbReference type="EMBL" id="RQTK01000650">
    <property type="protein sequence ID" value="RUS76591.1"/>
    <property type="molecule type" value="Genomic_DNA"/>
</dbReference>
<organism evidence="12 13">
    <name type="scientific">Elysia chlorotica</name>
    <name type="common">Eastern emerald elysia</name>
    <name type="synonym">Sea slug</name>
    <dbReference type="NCBI Taxonomy" id="188477"/>
    <lineage>
        <taxon>Eukaryota</taxon>
        <taxon>Metazoa</taxon>
        <taxon>Spiralia</taxon>
        <taxon>Lophotrochozoa</taxon>
        <taxon>Mollusca</taxon>
        <taxon>Gastropoda</taxon>
        <taxon>Heterobranchia</taxon>
        <taxon>Euthyneura</taxon>
        <taxon>Panpulmonata</taxon>
        <taxon>Sacoglossa</taxon>
        <taxon>Placobranchoidea</taxon>
        <taxon>Plakobranchidae</taxon>
        <taxon>Elysia</taxon>
    </lineage>
</organism>
<feature type="domain" description="RanBD1" evidence="11">
    <location>
        <begin position="380"/>
        <end position="500"/>
    </location>
</feature>
<keyword evidence="8" id="KW-0906">Nuclear pore complex</keyword>
<feature type="non-terminal residue" evidence="12">
    <location>
        <position position="1"/>
    </location>
</feature>
<reference evidence="12 13" key="1">
    <citation type="submission" date="2019-01" db="EMBL/GenBank/DDBJ databases">
        <title>A draft genome assembly of the solar-powered sea slug Elysia chlorotica.</title>
        <authorList>
            <person name="Cai H."/>
            <person name="Li Q."/>
            <person name="Fang X."/>
            <person name="Li J."/>
            <person name="Curtis N.E."/>
            <person name="Altenburger A."/>
            <person name="Shibata T."/>
            <person name="Feng M."/>
            <person name="Maeda T."/>
            <person name="Schwartz J.A."/>
            <person name="Shigenobu S."/>
            <person name="Lundholm N."/>
            <person name="Nishiyama T."/>
            <person name="Yang H."/>
            <person name="Hasebe M."/>
            <person name="Li S."/>
            <person name="Pierce S.K."/>
            <person name="Wang J."/>
        </authorList>
    </citation>
    <scope>NUCLEOTIDE SEQUENCE [LARGE SCALE GENOMIC DNA]</scope>
    <source>
        <strain evidence="12">EC2010</strain>
        <tissue evidence="12">Whole organism of an adult</tissue>
    </source>
</reference>
<dbReference type="InterPro" id="IPR011993">
    <property type="entry name" value="PH-like_dom_sf"/>
</dbReference>
<dbReference type="Pfam" id="PF08911">
    <property type="entry name" value="NUP50"/>
    <property type="match status" value="1"/>
</dbReference>
<evidence type="ECO:0000313" key="12">
    <source>
        <dbReference type="EMBL" id="RUS76591.1"/>
    </source>
</evidence>
<dbReference type="GO" id="GO:0006606">
    <property type="term" value="P:protein import into nucleus"/>
    <property type="evidence" value="ECO:0007669"/>
    <property type="project" value="TreeGrafter"/>
</dbReference>
<dbReference type="SUPFAM" id="SSF50729">
    <property type="entry name" value="PH domain-like"/>
    <property type="match status" value="1"/>
</dbReference>
<evidence type="ECO:0000313" key="13">
    <source>
        <dbReference type="Proteomes" id="UP000271974"/>
    </source>
</evidence>
<dbReference type="AlphaFoldDB" id="A0A3S1BWE1"/>
<evidence type="ECO:0000256" key="5">
    <source>
        <dbReference type="ARBA" id="ARBA00022927"/>
    </source>
</evidence>
<feature type="compositionally biased region" description="Polar residues" evidence="10">
    <location>
        <begin position="119"/>
        <end position="134"/>
    </location>
</feature>
<comment type="subcellular location">
    <subcellularLocation>
        <location evidence="1">Nucleus</location>
        <location evidence="1">Nuclear pore complex</location>
    </subcellularLocation>
</comment>
<keyword evidence="2" id="KW-0813">Transport</keyword>
<feature type="compositionally biased region" description="Polar residues" evidence="10">
    <location>
        <begin position="351"/>
        <end position="361"/>
    </location>
</feature>
<keyword evidence="7" id="KW-0811">Translocation</keyword>
<dbReference type="PANTHER" id="PTHR23138:SF141">
    <property type="entry name" value="NUCLEAR PORE COMPLEX PROTEIN NUP50"/>
    <property type="match status" value="1"/>
</dbReference>
<evidence type="ECO:0000256" key="7">
    <source>
        <dbReference type="ARBA" id="ARBA00023010"/>
    </source>
</evidence>
<evidence type="ECO:0000256" key="2">
    <source>
        <dbReference type="ARBA" id="ARBA00022448"/>
    </source>
</evidence>
<evidence type="ECO:0000256" key="8">
    <source>
        <dbReference type="ARBA" id="ARBA00023132"/>
    </source>
</evidence>
<feature type="compositionally biased region" description="Polar residues" evidence="10">
    <location>
        <begin position="229"/>
        <end position="238"/>
    </location>
</feature>
<gene>
    <name evidence="12" type="ORF">EGW08_015633</name>
</gene>
<evidence type="ECO:0000256" key="9">
    <source>
        <dbReference type="ARBA" id="ARBA00023242"/>
    </source>
</evidence>
<feature type="region of interest" description="Disordered" evidence="10">
    <location>
        <begin position="203"/>
        <end position="291"/>
    </location>
</feature>
<dbReference type="PROSITE" id="PS50196">
    <property type="entry name" value="RANBD1"/>
    <property type="match status" value="1"/>
</dbReference>
<name>A0A3S1BWE1_ELYCH</name>
<proteinExistence type="predicted"/>
<dbReference type="SMART" id="SM00160">
    <property type="entry name" value="RanBD"/>
    <property type="match status" value="1"/>
</dbReference>
<keyword evidence="9" id="KW-0539">Nucleus</keyword>
<sequence>CWKHFIVVCVVEISVKNYVKLIKCYWIDIFIETNTMAKRGAASELNHDNWDEEEEPEEAGIFVQADKETLQHRVIKKAKRRGAGSEDVIHLSYLTPFIAFAGSKSTALSGGSTGLFSGASSSKAQPLNGSNERTTGGGSGKPGAWPNKGQGDWKDSPEYFKFLKDLNLSVLAWIKQHVEENPYIILTPIFKDYEHYLQEKGSRAAATTDLSTPTKKDSLPSEDDGKTASVKSSETQGKPFSFQAESTKELSASDKGDTDKSLPTYRTENGSETQKGFSFNTNPLSGSGGTKSKSGFSFGANATTTASTTSSGFSFGTTSSGLGKPFSFGTSASTPATSGFSFGVSAIKTGASSAGTSQDTNGKNEDEDYVPPKPEVREIKEDDALYSKRCKLYFQRDERWVDKGVGNLHLKPVGESKTQLLVRADTNLGNILLNVMLSASTPVSRQGKNNVLVVCVPNPPLDVKAKEDDQNKPVPMLIRVKAESDADELFQKIDERKKML</sequence>
<evidence type="ECO:0000259" key="11">
    <source>
        <dbReference type="PROSITE" id="PS50196"/>
    </source>
</evidence>
<dbReference type="InterPro" id="IPR000156">
    <property type="entry name" value="Ran_bind_dom"/>
</dbReference>
<dbReference type="CDD" id="cd13170">
    <property type="entry name" value="RanBD_NUP50"/>
    <property type="match status" value="1"/>
</dbReference>
<feature type="compositionally biased region" description="Polar residues" evidence="10">
    <location>
        <begin position="264"/>
        <end position="284"/>
    </location>
</feature>
<comment type="caution">
    <text evidence="12">The sequence shown here is derived from an EMBL/GenBank/DDBJ whole genome shotgun (WGS) entry which is preliminary data.</text>
</comment>
<dbReference type="PANTHER" id="PTHR23138">
    <property type="entry name" value="RAN BINDING PROTEIN"/>
    <property type="match status" value="1"/>
</dbReference>
<dbReference type="Pfam" id="PF00638">
    <property type="entry name" value="Ran_BP1"/>
    <property type="match status" value="1"/>
</dbReference>
<feature type="region of interest" description="Disordered" evidence="10">
    <location>
        <begin position="119"/>
        <end position="150"/>
    </location>
</feature>
<keyword evidence="13" id="KW-1185">Reference proteome</keyword>
<keyword evidence="6" id="KW-0007">Acetylation</keyword>
<dbReference type="Gene3D" id="2.30.29.30">
    <property type="entry name" value="Pleckstrin-homology domain (PH domain)/Phosphotyrosine-binding domain (PTB)"/>
    <property type="match status" value="1"/>
</dbReference>
<evidence type="ECO:0000256" key="1">
    <source>
        <dbReference type="ARBA" id="ARBA00004567"/>
    </source>
</evidence>
<keyword evidence="4" id="KW-0509">mRNA transport</keyword>